<accession>A0ABT1A3D4</accession>
<feature type="binding site" evidence="4">
    <location>
        <position position="155"/>
    </location>
    <ligand>
        <name>Mg(2+)</name>
        <dbReference type="ChEBI" id="CHEBI:18420"/>
    </ligand>
</feature>
<dbReference type="Pfam" id="PF13378">
    <property type="entry name" value="MR_MLE_C"/>
    <property type="match status" value="1"/>
</dbReference>
<keyword evidence="1 4" id="KW-0479">Metal-binding</keyword>
<dbReference type="SFLD" id="SFLDF00009">
    <property type="entry name" value="o-succinylbenzoate_synthase"/>
    <property type="match status" value="1"/>
</dbReference>
<dbReference type="HAMAP" id="MF_00470">
    <property type="entry name" value="MenC_1"/>
    <property type="match status" value="1"/>
</dbReference>
<comment type="caution">
    <text evidence="6">The sequence shown here is derived from an EMBL/GenBank/DDBJ whole genome shotgun (WGS) entry which is preliminary data.</text>
</comment>
<dbReference type="Gene3D" id="3.20.20.120">
    <property type="entry name" value="Enolase-like C-terminal domain"/>
    <property type="match status" value="1"/>
</dbReference>
<dbReference type="RefSeq" id="WP_252441099.1">
    <property type="nucleotide sequence ID" value="NZ_JAGSOV010000041.1"/>
</dbReference>
<comment type="similarity">
    <text evidence="4">Belongs to the mandelate racemase/muconate lactonizing enzyme family. MenC type 1 subfamily.</text>
</comment>
<keyword evidence="7" id="KW-1185">Reference proteome</keyword>
<evidence type="ECO:0000313" key="6">
    <source>
        <dbReference type="EMBL" id="MCO1657453.1"/>
    </source>
</evidence>
<evidence type="ECO:0000256" key="1">
    <source>
        <dbReference type="ARBA" id="ARBA00022723"/>
    </source>
</evidence>
<dbReference type="InterPro" id="IPR036849">
    <property type="entry name" value="Enolase-like_C_sf"/>
</dbReference>
<dbReference type="SMART" id="SM00922">
    <property type="entry name" value="MR_MLE"/>
    <property type="match status" value="1"/>
</dbReference>
<organism evidence="6 7">
    <name type="scientific">Pseudonocardia humida</name>
    <dbReference type="NCBI Taxonomy" id="2800819"/>
    <lineage>
        <taxon>Bacteria</taxon>
        <taxon>Bacillati</taxon>
        <taxon>Actinomycetota</taxon>
        <taxon>Actinomycetes</taxon>
        <taxon>Pseudonocardiales</taxon>
        <taxon>Pseudonocardiaceae</taxon>
        <taxon>Pseudonocardia</taxon>
    </lineage>
</organism>
<protein>
    <recommendedName>
        <fullName evidence="4">o-succinylbenzoate synthase</fullName>
        <shortName evidence="4">OSB synthase</shortName>
        <shortName evidence="4">OSBS</shortName>
        <ecNumber evidence="4">4.2.1.113</ecNumber>
    </recommendedName>
    <alternativeName>
        <fullName evidence="4">4-(2'-carboxyphenyl)-4-oxybutyric acid synthase</fullName>
    </alternativeName>
    <alternativeName>
        <fullName evidence="4">o-succinylbenzoic acid synthase</fullName>
    </alternativeName>
</protein>
<evidence type="ECO:0000256" key="3">
    <source>
        <dbReference type="ARBA" id="ARBA00023239"/>
    </source>
</evidence>
<dbReference type="SFLD" id="SFLDG00180">
    <property type="entry name" value="muconate_cycloisomerase"/>
    <property type="match status" value="1"/>
</dbReference>
<feature type="active site" description="Proton donor" evidence="4">
    <location>
        <position position="96"/>
    </location>
</feature>
<evidence type="ECO:0000256" key="2">
    <source>
        <dbReference type="ARBA" id="ARBA00022842"/>
    </source>
</evidence>
<feature type="binding site" evidence="4">
    <location>
        <position position="127"/>
    </location>
    <ligand>
        <name>Mg(2+)</name>
        <dbReference type="ChEBI" id="CHEBI:18420"/>
    </ligand>
</feature>
<dbReference type="InterPro" id="IPR010196">
    <property type="entry name" value="OSB_synthase_MenC1"/>
</dbReference>
<dbReference type="InterPro" id="IPR013342">
    <property type="entry name" value="Mandelate_racemase_C"/>
</dbReference>
<dbReference type="CDD" id="cd03320">
    <property type="entry name" value="OSBS"/>
    <property type="match status" value="1"/>
</dbReference>
<feature type="domain" description="Mandelate racemase/muconate lactonizing enzyme C-terminal" evidence="5">
    <location>
        <begin position="74"/>
        <end position="174"/>
    </location>
</feature>
<dbReference type="GO" id="GO:0043748">
    <property type="term" value="F:O-succinylbenzoate synthase activity"/>
    <property type="evidence" value="ECO:0007669"/>
    <property type="project" value="UniProtKB-EC"/>
</dbReference>
<comment type="cofactor">
    <cofactor evidence="4">
        <name>a divalent metal cation</name>
        <dbReference type="ChEBI" id="CHEBI:60240"/>
    </cofactor>
</comment>
<evidence type="ECO:0000259" key="5">
    <source>
        <dbReference type="SMART" id="SM00922"/>
    </source>
</evidence>
<comment type="catalytic activity">
    <reaction evidence="4">
        <text>(1R,6R)-6-hydroxy-2-succinyl-cyclohexa-2,4-diene-1-carboxylate = 2-succinylbenzoate + H2O</text>
        <dbReference type="Rhea" id="RHEA:10196"/>
        <dbReference type="ChEBI" id="CHEBI:15377"/>
        <dbReference type="ChEBI" id="CHEBI:18325"/>
        <dbReference type="ChEBI" id="CHEBI:58689"/>
        <dbReference type="EC" id="4.2.1.113"/>
    </reaction>
</comment>
<dbReference type="EC" id="4.2.1.113" evidence="4"/>
<proteinExistence type="inferred from homology"/>
<keyword evidence="4" id="KW-0474">Menaquinone biosynthesis</keyword>
<reference evidence="6" key="1">
    <citation type="submission" date="2021-04" db="EMBL/GenBank/DDBJ databases">
        <title>Pseudonocardia sp. nov., isolated from sandy soil of mangrove forest.</title>
        <authorList>
            <person name="Zan Z."/>
            <person name="Huang R."/>
            <person name="Liu W."/>
        </authorList>
    </citation>
    <scope>NUCLEOTIDE SEQUENCE</scope>
    <source>
        <strain evidence="6">S2-4</strain>
    </source>
</reference>
<comment type="function">
    <text evidence="4">Converts 2-succinyl-6-hydroxy-2,4-cyclohexadiene-1-carboxylate (SHCHC) to 2-succinylbenzoate (OSB).</text>
</comment>
<comment type="pathway">
    <text evidence="4">Quinol/quinone metabolism; menaquinone biosynthesis.</text>
</comment>
<comment type="pathway">
    <text evidence="4">Quinol/quinone metabolism; 1,4-dihydroxy-2-naphthoate biosynthesis; 1,4-dihydroxy-2-naphthoate from chorismate: step 4/7.</text>
</comment>
<evidence type="ECO:0000313" key="7">
    <source>
        <dbReference type="Proteomes" id="UP001165283"/>
    </source>
</evidence>
<dbReference type="SFLD" id="SFLDS00001">
    <property type="entry name" value="Enolase"/>
    <property type="match status" value="1"/>
</dbReference>
<evidence type="ECO:0000256" key="4">
    <source>
        <dbReference type="HAMAP-Rule" id="MF_00470"/>
    </source>
</evidence>
<feature type="active site" description="Proton acceptor" evidence="4">
    <location>
        <position position="202"/>
    </location>
</feature>
<name>A0ABT1A3D4_9PSEU</name>
<dbReference type="Proteomes" id="UP001165283">
    <property type="component" value="Unassembled WGS sequence"/>
</dbReference>
<dbReference type="InterPro" id="IPR029065">
    <property type="entry name" value="Enolase_C-like"/>
</dbReference>
<dbReference type="Pfam" id="PF18374">
    <property type="entry name" value="Enolase_like_N"/>
    <property type="match status" value="1"/>
</dbReference>
<gene>
    <name evidence="4" type="primary">menC</name>
    <name evidence="6" type="ORF">KDL28_20560</name>
</gene>
<keyword evidence="2 4" id="KW-0460">Magnesium</keyword>
<dbReference type="PANTHER" id="PTHR48073">
    <property type="entry name" value="O-SUCCINYLBENZOATE SYNTHASE-RELATED"/>
    <property type="match status" value="1"/>
</dbReference>
<feature type="binding site" evidence="4">
    <location>
        <position position="178"/>
    </location>
    <ligand>
        <name>Mg(2+)</name>
        <dbReference type="ChEBI" id="CHEBI:18420"/>
    </ligand>
</feature>
<dbReference type="EMBL" id="JAGSOV010000041">
    <property type="protein sequence ID" value="MCO1657453.1"/>
    <property type="molecule type" value="Genomic_DNA"/>
</dbReference>
<dbReference type="SUPFAM" id="SSF51604">
    <property type="entry name" value="Enolase C-terminal domain-like"/>
    <property type="match status" value="1"/>
</dbReference>
<sequence>MPDVYSIALTTRFRGIAVREGLLLEGAAGWGEFCPFTEYDDAVSEPWLAAALEAAEQGWPEPVRDRVPVNCIVPAVDPERAKRLTVESGCSTAKVKVADEPGSLPADVERVAAVRDALGPRGAVRVDANGAWDVEQAVTAIRALDAAAGGLQYVEQPCASLEEMAAVRKRVNVLIAADESIRRAEDPMRVAVAGAADIAVLKCAPLGGVRRALAVAEACGLPCVVSSALQTSVGLAGELALAGALPELPYACGLGTGALLSADVVELPLVPTVGWLPVPRRAPEPLLRGEVAADAERTRWWLDRLDRVRARL</sequence>
<dbReference type="NCBIfam" id="NF002782">
    <property type="entry name" value="PRK02901.1"/>
    <property type="match status" value="1"/>
</dbReference>
<dbReference type="PANTHER" id="PTHR48073:SF2">
    <property type="entry name" value="O-SUCCINYLBENZOATE SYNTHASE"/>
    <property type="match status" value="1"/>
</dbReference>
<keyword evidence="3 4" id="KW-0456">Lyase</keyword>